<feature type="compositionally biased region" description="Acidic residues" evidence="1">
    <location>
        <begin position="332"/>
        <end position="342"/>
    </location>
</feature>
<dbReference type="AlphaFoldDB" id="A0AAD7HTF2"/>
<evidence type="ECO:0000256" key="1">
    <source>
        <dbReference type="SAM" id="MobiDB-lite"/>
    </source>
</evidence>
<dbReference type="EMBL" id="JARKIB010000184">
    <property type="protein sequence ID" value="KAJ7726794.1"/>
    <property type="molecule type" value="Genomic_DNA"/>
</dbReference>
<reference evidence="2" key="1">
    <citation type="submission" date="2023-03" db="EMBL/GenBank/DDBJ databases">
        <title>Massive genome expansion in bonnet fungi (Mycena s.s.) driven by repeated elements and novel gene families across ecological guilds.</title>
        <authorList>
            <consortium name="Lawrence Berkeley National Laboratory"/>
            <person name="Harder C.B."/>
            <person name="Miyauchi S."/>
            <person name="Viragh M."/>
            <person name="Kuo A."/>
            <person name="Thoen E."/>
            <person name="Andreopoulos B."/>
            <person name="Lu D."/>
            <person name="Skrede I."/>
            <person name="Drula E."/>
            <person name="Henrissat B."/>
            <person name="Morin E."/>
            <person name="Kohler A."/>
            <person name="Barry K."/>
            <person name="LaButti K."/>
            <person name="Morin E."/>
            <person name="Salamov A."/>
            <person name="Lipzen A."/>
            <person name="Mereny Z."/>
            <person name="Hegedus B."/>
            <person name="Baldrian P."/>
            <person name="Stursova M."/>
            <person name="Weitz H."/>
            <person name="Taylor A."/>
            <person name="Grigoriev I.V."/>
            <person name="Nagy L.G."/>
            <person name="Martin F."/>
            <person name="Kauserud H."/>
        </authorList>
    </citation>
    <scope>NUCLEOTIDE SEQUENCE</scope>
    <source>
        <strain evidence="2">CBHHK182m</strain>
    </source>
</reference>
<dbReference type="Proteomes" id="UP001215598">
    <property type="component" value="Unassembled WGS sequence"/>
</dbReference>
<sequence length="640" mass="70294">MEIAPPNNMLSFKRCIARAECKPIYAFGSLYGNATETKPWADKMHLIDNEWDHNFPGSTPTTPLLIVRPEHRPGLHNRPLKVLAVQRRARTAFWNYLNKYTVLSANPSPLSHYFHRLWAPPESEFSTNIYNTTNLSSYLFTMSTPTSKLSDYFRRVPKCEADGTNWSIYKSRFIYAADAAGLKEHLEATHLPPVAPTAAATPTAADTAALEAYEKEVETNLEQFQNEWAGLTPVDSNTAQSSASAWLSDYDDEDFFEGEEDGTVDAATVPTMEDLLATANGPTDMAESNYALSDLEGIAYFMQLLDASDSDSEDGSMPDLEAVSDSNSEADSMPDLECESESDLEKEEIMEESDTESLPDFLSTYSDNECDCNVGRTASLNGPDCLPTSFTDDLAEWVEISVNEWISNQEDIEEEKITSSFDSAMLANEAGTPDAETELYDSGVSRHMSPRLVKDGLVTGIKLNGSSEMKSCASCEYGKMHRKPVGKIRKEERAAAMGDLIHSDVWGPSPTRTINGRDLLFEGEQEEDNQPLPENSNPNTHQAAVPPVPPGTPKQSPPHTPPRTPPTLTPLPASPSVAELRKQLARKDPLGPDFEEPAVEETPAGRSQLAAEQCWKDQQSSIRPRSTQGNSSTGGNNTGS</sequence>
<feature type="compositionally biased region" description="Low complexity" evidence="1">
    <location>
        <begin position="626"/>
        <end position="640"/>
    </location>
</feature>
<evidence type="ECO:0000313" key="3">
    <source>
        <dbReference type="Proteomes" id="UP001215598"/>
    </source>
</evidence>
<feature type="compositionally biased region" description="Pro residues" evidence="1">
    <location>
        <begin position="546"/>
        <end position="573"/>
    </location>
</feature>
<protein>
    <submittedName>
        <fullName evidence="2">Uncharacterized protein</fullName>
    </submittedName>
</protein>
<feature type="compositionally biased region" description="Polar residues" evidence="1">
    <location>
        <begin position="616"/>
        <end position="625"/>
    </location>
</feature>
<accession>A0AAD7HTF2</accession>
<proteinExistence type="predicted"/>
<evidence type="ECO:0000313" key="2">
    <source>
        <dbReference type="EMBL" id="KAJ7726794.1"/>
    </source>
</evidence>
<feature type="compositionally biased region" description="Basic and acidic residues" evidence="1">
    <location>
        <begin position="579"/>
        <end position="590"/>
    </location>
</feature>
<comment type="caution">
    <text evidence="2">The sequence shown here is derived from an EMBL/GenBank/DDBJ whole genome shotgun (WGS) entry which is preliminary data.</text>
</comment>
<feature type="region of interest" description="Disordered" evidence="1">
    <location>
        <begin position="525"/>
        <end position="640"/>
    </location>
</feature>
<organism evidence="2 3">
    <name type="scientific">Mycena metata</name>
    <dbReference type="NCBI Taxonomy" id="1033252"/>
    <lineage>
        <taxon>Eukaryota</taxon>
        <taxon>Fungi</taxon>
        <taxon>Dikarya</taxon>
        <taxon>Basidiomycota</taxon>
        <taxon>Agaricomycotina</taxon>
        <taxon>Agaricomycetes</taxon>
        <taxon>Agaricomycetidae</taxon>
        <taxon>Agaricales</taxon>
        <taxon>Marasmiineae</taxon>
        <taxon>Mycenaceae</taxon>
        <taxon>Mycena</taxon>
    </lineage>
</organism>
<gene>
    <name evidence="2" type="ORF">B0H16DRAFT_1471263</name>
</gene>
<feature type="region of interest" description="Disordered" evidence="1">
    <location>
        <begin position="309"/>
        <end position="342"/>
    </location>
</feature>
<feature type="compositionally biased region" description="Polar residues" evidence="1">
    <location>
        <begin position="532"/>
        <end position="542"/>
    </location>
</feature>
<name>A0AAD7HTF2_9AGAR</name>
<keyword evidence="3" id="KW-1185">Reference proteome</keyword>